<accession>A0ABN1HNT5</accession>
<evidence type="ECO:0000313" key="1">
    <source>
        <dbReference type="EMBL" id="GAA0660810.1"/>
    </source>
</evidence>
<reference evidence="1 2" key="1">
    <citation type="journal article" date="2019" name="Int. J. Syst. Evol. Microbiol.">
        <title>The Global Catalogue of Microorganisms (GCM) 10K type strain sequencing project: providing services to taxonomists for standard genome sequencing and annotation.</title>
        <authorList>
            <consortium name="The Broad Institute Genomics Platform"/>
            <consortium name="The Broad Institute Genome Sequencing Center for Infectious Disease"/>
            <person name="Wu L."/>
            <person name="Ma J."/>
        </authorList>
    </citation>
    <scope>NUCLEOTIDE SEQUENCE [LARGE SCALE GENOMIC DNA]</scope>
    <source>
        <strain evidence="1 2">JCM 14603</strain>
    </source>
</reference>
<sequence>MRESRDYALECVSGSDGDATASDIQDLPARVAEFETAVIIDALRASGGKVV</sequence>
<organism evidence="1 2">
    <name type="scientific">Sphingomonas insulae</name>
    <dbReference type="NCBI Taxonomy" id="424800"/>
    <lineage>
        <taxon>Bacteria</taxon>
        <taxon>Pseudomonadati</taxon>
        <taxon>Pseudomonadota</taxon>
        <taxon>Alphaproteobacteria</taxon>
        <taxon>Sphingomonadales</taxon>
        <taxon>Sphingomonadaceae</taxon>
        <taxon>Sphingomonas</taxon>
    </lineage>
</organism>
<dbReference type="EMBL" id="BAAAES010000004">
    <property type="protein sequence ID" value="GAA0660810.1"/>
    <property type="molecule type" value="Genomic_DNA"/>
</dbReference>
<comment type="caution">
    <text evidence="1">The sequence shown here is derived from an EMBL/GenBank/DDBJ whole genome shotgun (WGS) entry which is preliminary data.</text>
</comment>
<keyword evidence="2" id="KW-1185">Reference proteome</keyword>
<evidence type="ECO:0000313" key="2">
    <source>
        <dbReference type="Proteomes" id="UP001500238"/>
    </source>
</evidence>
<protein>
    <submittedName>
        <fullName evidence="1">Uncharacterized protein</fullName>
    </submittedName>
</protein>
<proteinExistence type="predicted"/>
<gene>
    <name evidence="1" type="ORF">GCM10009102_06850</name>
</gene>
<name>A0ABN1HNT5_9SPHN</name>
<dbReference type="Proteomes" id="UP001500238">
    <property type="component" value="Unassembled WGS sequence"/>
</dbReference>